<dbReference type="PANTHER" id="PTHR12526:SF630">
    <property type="entry name" value="GLYCOSYLTRANSFERASE"/>
    <property type="match status" value="1"/>
</dbReference>
<dbReference type="InterPro" id="IPR028098">
    <property type="entry name" value="Glyco_trans_4-like_N"/>
</dbReference>
<dbReference type="PATRIC" id="fig|1590.143.peg.376"/>
<dbReference type="Proteomes" id="UP000076989">
    <property type="component" value="Unassembled WGS sequence"/>
</dbReference>
<gene>
    <name evidence="5" type="ORF">JH395_06460</name>
    <name evidence="4" type="ORF">LPJSA22_01940</name>
    <name evidence="3" type="ORF">Nizo2260_2193</name>
</gene>
<evidence type="ECO:0000313" key="5">
    <source>
        <dbReference type="EMBL" id="QQM62169.1"/>
    </source>
</evidence>
<name>A0A162FSU4_LACPN</name>
<dbReference type="EMBL" id="LUWI01000029">
    <property type="protein sequence ID" value="KZU02552.1"/>
    <property type="molecule type" value="Genomic_DNA"/>
</dbReference>
<dbReference type="GO" id="GO:0016757">
    <property type="term" value="F:glycosyltransferase activity"/>
    <property type="evidence" value="ECO:0007669"/>
    <property type="project" value="UniProtKB-KW"/>
</dbReference>
<evidence type="ECO:0000313" key="3">
    <source>
        <dbReference type="EMBL" id="KZU02552.1"/>
    </source>
</evidence>
<dbReference type="PANTHER" id="PTHR12526">
    <property type="entry name" value="GLYCOSYLTRANSFERASE"/>
    <property type="match status" value="1"/>
</dbReference>
<dbReference type="GeneID" id="77215496"/>
<dbReference type="OMA" id="FARQKDH"/>
<evidence type="ECO:0000313" key="8">
    <source>
        <dbReference type="Proteomes" id="UP000595466"/>
    </source>
</evidence>
<evidence type="ECO:0000259" key="2">
    <source>
        <dbReference type="Pfam" id="PF13439"/>
    </source>
</evidence>
<reference evidence="5 8" key="3">
    <citation type="submission" date="2020-12" db="EMBL/GenBank/DDBJ databases">
        <title>Whole genome sequencing of Lactobacillus plantarum PC518.</title>
        <authorList>
            <person name="Guo Q."/>
        </authorList>
    </citation>
    <scope>NUCLEOTIDE SEQUENCE [LARGE SCALE GENOMIC DNA]</scope>
    <source>
        <strain evidence="5 8">PC518</strain>
    </source>
</reference>
<evidence type="ECO:0000313" key="4">
    <source>
        <dbReference type="EMBL" id="ODO61960.1"/>
    </source>
</evidence>
<evidence type="ECO:0000259" key="1">
    <source>
        <dbReference type="Pfam" id="PF00534"/>
    </source>
</evidence>
<keyword evidence="4" id="KW-0328">Glycosyltransferase</keyword>
<dbReference type="AlphaFoldDB" id="A0A162FSU4"/>
<evidence type="ECO:0000313" key="6">
    <source>
        <dbReference type="Proteomes" id="UP000076989"/>
    </source>
</evidence>
<protein>
    <submittedName>
        <fullName evidence="3">Exopolysaccharide biosynthesisglycosyltransferase EpsF</fullName>
    </submittedName>
    <submittedName>
        <fullName evidence="5">Glycosyltransferase family 4 protein</fullName>
    </submittedName>
    <submittedName>
        <fullName evidence="4">N-acetyl-alpha-D-glucosaminyl L-malate synthase</fullName>
        <ecNumber evidence="4">2.4.1.-</ecNumber>
    </submittedName>
</protein>
<dbReference type="InterPro" id="IPR001296">
    <property type="entry name" value="Glyco_trans_1"/>
</dbReference>
<accession>A0A162FSU4</accession>
<dbReference type="Pfam" id="PF00534">
    <property type="entry name" value="Glycos_transf_1"/>
    <property type="match status" value="1"/>
</dbReference>
<dbReference type="RefSeq" id="WP_003640783.1">
    <property type="nucleotide sequence ID" value="NZ_AP028145.1"/>
</dbReference>
<keyword evidence="4" id="KW-0808">Transferase</keyword>
<dbReference type="EMBL" id="CP066817">
    <property type="protein sequence ID" value="QQM62169.1"/>
    <property type="molecule type" value="Genomic_DNA"/>
</dbReference>
<dbReference type="Proteomes" id="UP000094892">
    <property type="component" value="Unassembled WGS sequence"/>
</dbReference>
<dbReference type="Proteomes" id="UP000595466">
    <property type="component" value="Chromosome"/>
</dbReference>
<feature type="domain" description="Glycosyltransferase subfamily 4-like N-terminal" evidence="2">
    <location>
        <begin position="12"/>
        <end position="177"/>
    </location>
</feature>
<dbReference type="EC" id="2.4.1.-" evidence="4"/>
<reference evidence="4 7" key="2">
    <citation type="submission" date="2016-08" db="EMBL/GenBank/DDBJ databases">
        <title>Genome sequencing of Lactobacillus plantarum JSA22, isolated from fermented soybean paste.</title>
        <authorList>
            <person name="Choi H.S."/>
        </authorList>
    </citation>
    <scope>NUCLEOTIDE SEQUENCE [LARGE SCALE GENOMIC DNA]</scope>
    <source>
        <strain evidence="4 7">JSA22</strain>
    </source>
</reference>
<feature type="domain" description="Glycosyl transferase family 1" evidence="1">
    <location>
        <begin position="190"/>
        <end position="330"/>
    </location>
</feature>
<dbReference type="SMR" id="A0A162FSU4"/>
<dbReference type="Pfam" id="PF13439">
    <property type="entry name" value="Glyco_transf_4"/>
    <property type="match status" value="1"/>
</dbReference>
<organism evidence="4 7">
    <name type="scientific">Lactiplantibacillus plantarum</name>
    <name type="common">Lactobacillus plantarum</name>
    <dbReference type="NCBI Taxonomy" id="1590"/>
    <lineage>
        <taxon>Bacteria</taxon>
        <taxon>Bacillati</taxon>
        <taxon>Bacillota</taxon>
        <taxon>Bacilli</taxon>
        <taxon>Lactobacillales</taxon>
        <taxon>Lactobacillaceae</taxon>
        <taxon>Lactiplantibacillus</taxon>
    </lineage>
</organism>
<proteinExistence type="predicted"/>
<reference evidence="3 6" key="1">
    <citation type="submission" date="2016-03" db="EMBL/GenBank/DDBJ databases">
        <title>Comparative genomics of 54 Lactobacillus plantarum strains reveals genomic uncoupling from niche constraints.</title>
        <authorList>
            <person name="Martino M.E."/>
        </authorList>
    </citation>
    <scope>NUCLEOTIDE SEQUENCE [LARGE SCALE GENOMIC DNA]</scope>
    <source>
        <strain evidence="3 6">Nizo2260</strain>
    </source>
</reference>
<dbReference type="SUPFAM" id="SSF53756">
    <property type="entry name" value="UDP-Glycosyltransferase/glycogen phosphorylase"/>
    <property type="match status" value="1"/>
</dbReference>
<dbReference type="EMBL" id="MCOL01000001">
    <property type="protein sequence ID" value="ODO61960.1"/>
    <property type="molecule type" value="Genomic_DNA"/>
</dbReference>
<sequence>MKIVYIITQATWGGAQAHLYSLIKAQVMRGNAVALVYGVEGRLSASVAKEFQDVQVVRVASLVHPIAPLSDLKAIYTLRKLVKNWQPDIIHLHSSKAGMIGRLATIRLPMKVIFTVHGWGFTPGVGKKRQLLMKTIEKALSRLTTAYICVSQFDYDLGVQSGVITSAHPARVIHNGVTALTGANKATSSEVFVLSMAARFDTPKRQDILIQALTYLPENLPIVCHFLGDGPSIEACKTLTHQLNLDGKVNFYGVVDNVQKYYSQSDVGVLISDYEALPISLVEALAQGLPIIASNVGGIQELIDHNGFLVTNDARQIAEKILTLYQSKKIAEVKTNSYQMYQRHYTEHEMLEQTQAYYLRCLA</sequence>
<dbReference type="CDD" id="cd03808">
    <property type="entry name" value="GT4_CapM-like"/>
    <property type="match status" value="1"/>
</dbReference>
<dbReference type="Gene3D" id="3.40.50.2000">
    <property type="entry name" value="Glycogen Phosphorylase B"/>
    <property type="match status" value="2"/>
</dbReference>
<evidence type="ECO:0000313" key="7">
    <source>
        <dbReference type="Proteomes" id="UP000094892"/>
    </source>
</evidence>